<protein>
    <submittedName>
        <fullName evidence="2">Uncharacterized protein</fullName>
    </submittedName>
</protein>
<evidence type="ECO:0000256" key="1">
    <source>
        <dbReference type="SAM" id="SignalP"/>
    </source>
</evidence>
<name>A0A2P2KU76_RHIMU</name>
<keyword evidence="1" id="KW-0732">Signal</keyword>
<evidence type="ECO:0000313" key="2">
    <source>
        <dbReference type="EMBL" id="MBX09286.1"/>
    </source>
</evidence>
<feature type="signal peptide" evidence="1">
    <location>
        <begin position="1"/>
        <end position="20"/>
    </location>
</feature>
<reference evidence="2" key="1">
    <citation type="submission" date="2018-02" db="EMBL/GenBank/DDBJ databases">
        <title>Rhizophora mucronata_Transcriptome.</title>
        <authorList>
            <person name="Meera S.P."/>
            <person name="Sreeshan A."/>
            <person name="Augustine A."/>
        </authorList>
    </citation>
    <scope>NUCLEOTIDE SEQUENCE</scope>
    <source>
        <tissue evidence="2">Leaf</tissue>
    </source>
</reference>
<sequence>MTINLLPLKILIILPPLVQLKGIPTKWNTNTRLIIVFITTANNIIIEVTIFHTHMIQPIFIPRMEINS</sequence>
<feature type="chain" id="PRO_5015152340" evidence="1">
    <location>
        <begin position="21"/>
        <end position="68"/>
    </location>
</feature>
<dbReference type="AlphaFoldDB" id="A0A2P2KU76"/>
<accession>A0A2P2KU76</accession>
<proteinExistence type="predicted"/>
<dbReference type="EMBL" id="GGEC01028802">
    <property type="protein sequence ID" value="MBX09286.1"/>
    <property type="molecule type" value="Transcribed_RNA"/>
</dbReference>
<organism evidence="2">
    <name type="scientific">Rhizophora mucronata</name>
    <name type="common">Asiatic mangrove</name>
    <dbReference type="NCBI Taxonomy" id="61149"/>
    <lineage>
        <taxon>Eukaryota</taxon>
        <taxon>Viridiplantae</taxon>
        <taxon>Streptophyta</taxon>
        <taxon>Embryophyta</taxon>
        <taxon>Tracheophyta</taxon>
        <taxon>Spermatophyta</taxon>
        <taxon>Magnoliopsida</taxon>
        <taxon>eudicotyledons</taxon>
        <taxon>Gunneridae</taxon>
        <taxon>Pentapetalae</taxon>
        <taxon>rosids</taxon>
        <taxon>fabids</taxon>
        <taxon>Malpighiales</taxon>
        <taxon>Rhizophoraceae</taxon>
        <taxon>Rhizophora</taxon>
    </lineage>
</organism>